<comment type="caution">
    <text evidence="2">The sequence shown here is derived from an EMBL/GenBank/DDBJ whole genome shotgun (WGS) entry which is preliminary data.</text>
</comment>
<dbReference type="Proteomes" id="UP000708208">
    <property type="component" value="Unassembled WGS sequence"/>
</dbReference>
<dbReference type="AlphaFoldDB" id="A0A8J2P7Y2"/>
<evidence type="ECO:0000313" key="2">
    <source>
        <dbReference type="EMBL" id="CAG7818111.1"/>
    </source>
</evidence>
<gene>
    <name evidence="2" type="ORF">AFUS01_LOCUS28637</name>
</gene>
<evidence type="ECO:0000313" key="3">
    <source>
        <dbReference type="Proteomes" id="UP000708208"/>
    </source>
</evidence>
<keyword evidence="1" id="KW-0732">Signal</keyword>
<evidence type="ECO:0000256" key="1">
    <source>
        <dbReference type="SAM" id="SignalP"/>
    </source>
</evidence>
<proteinExistence type="predicted"/>
<feature type="chain" id="PRO_5035182459" evidence="1">
    <location>
        <begin position="26"/>
        <end position="42"/>
    </location>
</feature>
<accession>A0A8J2P7Y2</accession>
<feature type="non-terminal residue" evidence="2">
    <location>
        <position position="42"/>
    </location>
</feature>
<dbReference type="EMBL" id="CAJVCH010411661">
    <property type="protein sequence ID" value="CAG7818111.1"/>
    <property type="molecule type" value="Genomic_DNA"/>
</dbReference>
<name>A0A8J2P7Y2_9HEXA</name>
<reference evidence="2" key="1">
    <citation type="submission" date="2021-06" db="EMBL/GenBank/DDBJ databases">
        <authorList>
            <person name="Hodson N. C."/>
            <person name="Mongue J. A."/>
            <person name="Jaron S. K."/>
        </authorList>
    </citation>
    <scope>NUCLEOTIDE SEQUENCE</scope>
</reference>
<feature type="signal peptide" evidence="1">
    <location>
        <begin position="1"/>
        <end position="25"/>
    </location>
</feature>
<protein>
    <submittedName>
        <fullName evidence="2">Uncharacterized protein</fullName>
    </submittedName>
</protein>
<keyword evidence="3" id="KW-1185">Reference proteome</keyword>
<organism evidence="2 3">
    <name type="scientific">Allacma fusca</name>
    <dbReference type="NCBI Taxonomy" id="39272"/>
    <lineage>
        <taxon>Eukaryota</taxon>
        <taxon>Metazoa</taxon>
        <taxon>Ecdysozoa</taxon>
        <taxon>Arthropoda</taxon>
        <taxon>Hexapoda</taxon>
        <taxon>Collembola</taxon>
        <taxon>Symphypleona</taxon>
        <taxon>Sminthuridae</taxon>
        <taxon>Allacma</taxon>
    </lineage>
</organism>
<sequence length="42" mass="4493">MWKILQVVAFLLALLLCCMVLPGETVGSTDDTAGKTKQAVDL</sequence>